<sequence length="370" mass="42904">MVKLPEFKHAAGELYSPAPYFRHFLIRSSGQYRRSVFDVLNSKPYRFNLSKLQISHLLDKRLLRIYTPTTTSLLSPSTPSTLPLPNFSVVSYNQHVHETAVPRPARLDVVYYQDNIIVVDKPTGIPVHPVQKYYHNTIQHMLANQIGVAPESLYPIHRLDKLTSGILIFATTQQTAATLKTCSKEKLYLARIKGRLVRNQCHDDLVYIYPTRHMLNVYTNAKTEFRELAHDFSRNESIVLAKLFSGYPHQIRIHLRNLGTPIIDDPLYGSRGKYREIIKSKDQVTEQYWRVLLSRSELVKSTLQTGATCDQCGQEKYSDPQILGICLHAWRYTLQFDADKKIQLQTRNLPIWMPKNFDFLDNLEENFIEI</sequence>
<evidence type="ECO:0000313" key="2">
    <source>
        <dbReference type="EMBL" id="AWU77538.1"/>
    </source>
</evidence>
<dbReference type="InterPro" id="IPR050188">
    <property type="entry name" value="RluA_PseudoU_synthase"/>
</dbReference>
<dbReference type="GeneID" id="40385367"/>
<dbReference type="OrthoDB" id="424794at2759"/>
<dbReference type="STRING" id="4909.A0A2U9R9D1"/>
<dbReference type="AlphaFoldDB" id="A0A2U9R9D1"/>
<dbReference type="SUPFAM" id="SSF55120">
    <property type="entry name" value="Pseudouridine synthase"/>
    <property type="match status" value="1"/>
</dbReference>
<gene>
    <name evidence="2" type="ORF">C5L36_0D02810</name>
</gene>
<dbReference type="Gene3D" id="3.30.2350.10">
    <property type="entry name" value="Pseudouridine synthase"/>
    <property type="match status" value="1"/>
</dbReference>
<accession>A0A2U9R9D1</accession>
<keyword evidence="3" id="KW-1185">Reference proteome</keyword>
<dbReference type="VEuPathDB" id="FungiDB:C5L36_0D02810"/>
<evidence type="ECO:0000313" key="3">
    <source>
        <dbReference type="Proteomes" id="UP000249293"/>
    </source>
</evidence>
<evidence type="ECO:0000259" key="1">
    <source>
        <dbReference type="Pfam" id="PF00849"/>
    </source>
</evidence>
<protein>
    <recommendedName>
        <fullName evidence="1">Pseudouridine synthase RsuA/RluA-like domain-containing protein</fullName>
    </recommendedName>
</protein>
<proteinExistence type="predicted"/>
<dbReference type="InterPro" id="IPR006224">
    <property type="entry name" value="PsdUridine_synth_RluA-like_CS"/>
</dbReference>
<dbReference type="PANTHER" id="PTHR21600">
    <property type="entry name" value="MITOCHONDRIAL RNA PSEUDOURIDINE SYNTHASE"/>
    <property type="match status" value="1"/>
</dbReference>
<dbReference type="PROSITE" id="PS01129">
    <property type="entry name" value="PSI_RLU"/>
    <property type="match status" value="1"/>
</dbReference>
<dbReference type="GO" id="GO:0003723">
    <property type="term" value="F:RNA binding"/>
    <property type="evidence" value="ECO:0007669"/>
    <property type="project" value="InterPro"/>
</dbReference>
<reference evidence="2 3" key="1">
    <citation type="submission" date="2018-06" db="EMBL/GenBank/DDBJ databases">
        <title>Population genomics shows no distinction between pathogenic Candida krusei and environmental Pichia kudriavzevii: One species, four names.</title>
        <authorList>
            <person name="Douglass A.P."/>
            <person name="Offei B."/>
            <person name="Braun-Galleani S."/>
            <person name="Coughlan A.Y."/>
            <person name="Martos A."/>
            <person name="Ortiz-Merino R.A."/>
            <person name="Byrne K.P."/>
            <person name="Wolfe K.H."/>
        </authorList>
    </citation>
    <scope>NUCLEOTIDE SEQUENCE [LARGE SCALE GENOMIC DNA]</scope>
    <source>
        <strain evidence="2 3">CBS573</strain>
    </source>
</reference>
<dbReference type="Proteomes" id="UP000249293">
    <property type="component" value="Chromosome 4"/>
</dbReference>
<feature type="domain" description="Pseudouridine synthase RsuA/RluA-like" evidence="1">
    <location>
        <begin position="115"/>
        <end position="256"/>
    </location>
</feature>
<dbReference type="RefSeq" id="XP_029323015.1">
    <property type="nucleotide sequence ID" value="XM_029467155.1"/>
</dbReference>
<dbReference type="InterPro" id="IPR006145">
    <property type="entry name" value="PsdUridine_synth_RsuA/RluA"/>
</dbReference>
<dbReference type="GO" id="GO:0000455">
    <property type="term" value="P:enzyme-directed rRNA pseudouridine synthesis"/>
    <property type="evidence" value="ECO:0007669"/>
    <property type="project" value="TreeGrafter"/>
</dbReference>
<dbReference type="PANTHER" id="PTHR21600:SF40">
    <property type="entry name" value="PSEUDOURIDYLATE SYNTHASE RPUSD2"/>
    <property type="match status" value="1"/>
</dbReference>
<dbReference type="KEGG" id="pkz:C5L36_0D02810"/>
<dbReference type="Pfam" id="PF00849">
    <property type="entry name" value="PseudoU_synth_2"/>
    <property type="match status" value="1"/>
</dbReference>
<dbReference type="EMBL" id="CP028776">
    <property type="protein sequence ID" value="AWU77538.1"/>
    <property type="molecule type" value="Genomic_DNA"/>
</dbReference>
<dbReference type="InterPro" id="IPR020103">
    <property type="entry name" value="PsdUridine_synth_cat_dom_sf"/>
</dbReference>
<organism evidence="2 3">
    <name type="scientific">Pichia kudriavzevii</name>
    <name type="common">Yeast</name>
    <name type="synonym">Issatchenkia orientalis</name>
    <dbReference type="NCBI Taxonomy" id="4909"/>
    <lineage>
        <taxon>Eukaryota</taxon>
        <taxon>Fungi</taxon>
        <taxon>Dikarya</taxon>
        <taxon>Ascomycota</taxon>
        <taxon>Saccharomycotina</taxon>
        <taxon>Pichiomycetes</taxon>
        <taxon>Pichiales</taxon>
        <taxon>Pichiaceae</taxon>
        <taxon>Pichia</taxon>
    </lineage>
</organism>
<dbReference type="GO" id="GO:0009982">
    <property type="term" value="F:pseudouridine synthase activity"/>
    <property type="evidence" value="ECO:0007669"/>
    <property type="project" value="InterPro"/>
</dbReference>
<name>A0A2U9R9D1_PICKU</name>